<feature type="compositionally biased region" description="Low complexity" evidence="10">
    <location>
        <begin position="1389"/>
        <end position="1400"/>
    </location>
</feature>
<evidence type="ECO:0000256" key="2">
    <source>
        <dbReference type="ARBA" id="ARBA00012411"/>
    </source>
</evidence>
<dbReference type="Pfam" id="PF00069">
    <property type="entry name" value="Pkinase"/>
    <property type="match status" value="1"/>
</dbReference>
<dbReference type="GO" id="GO:0004707">
    <property type="term" value="F:MAP kinase activity"/>
    <property type="evidence" value="ECO:0007669"/>
    <property type="project" value="UniProtKB-EC"/>
</dbReference>
<feature type="region of interest" description="Disordered" evidence="10">
    <location>
        <begin position="904"/>
        <end position="923"/>
    </location>
</feature>
<feature type="region of interest" description="Disordered" evidence="10">
    <location>
        <begin position="599"/>
        <end position="744"/>
    </location>
</feature>
<dbReference type="SMART" id="SM00220">
    <property type="entry name" value="S_TKc"/>
    <property type="match status" value="1"/>
</dbReference>
<feature type="region of interest" description="Disordered" evidence="10">
    <location>
        <begin position="413"/>
        <end position="467"/>
    </location>
</feature>
<evidence type="ECO:0000313" key="12">
    <source>
        <dbReference type="EMBL" id="OCK80686.1"/>
    </source>
</evidence>
<comment type="catalytic activity">
    <reaction evidence="7">
        <text>L-threonyl-[protein] + ATP = O-phospho-L-threonyl-[protein] + ADP + H(+)</text>
        <dbReference type="Rhea" id="RHEA:46608"/>
        <dbReference type="Rhea" id="RHEA-COMP:11060"/>
        <dbReference type="Rhea" id="RHEA-COMP:11605"/>
        <dbReference type="ChEBI" id="CHEBI:15378"/>
        <dbReference type="ChEBI" id="CHEBI:30013"/>
        <dbReference type="ChEBI" id="CHEBI:30616"/>
        <dbReference type="ChEBI" id="CHEBI:61977"/>
        <dbReference type="ChEBI" id="CHEBI:456216"/>
        <dbReference type="EC" id="2.7.11.24"/>
    </reaction>
    <physiologicalReaction direction="left-to-right" evidence="7">
        <dbReference type="Rhea" id="RHEA:46609"/>
    </physiologicalReaction>
</comment>
<feature type="region of interest" description="Disordered" evidence="10">
    <location>
        <begin position="1086"/>
        <end position="1343"/>
    </location>
</feature>
<dbReference type="OrthoDB" id="266718at2759"/>
<dbReference type="GO" id="GO:0004709">
    <property type="term" value="F:MAP kinase kinase kinase activity"/>
    <property type="evidence" value="ECO:0007669"/>
    <property type="project" value="UniProtKB-ARBA"/>
</dbReference>
<keyword evidence="6 9" id="KW-0067">ATP-binding</keyword>
<feature type="compositionally biased region" description="Basic and acidic residues" evidence="10">
    <location>
        <begin position="1038"/>
        <end position="1056"/>
    </location>
</feature>
<feature type="compositionally biased region" description="Basic and acidic residues" evidence="10">
    <location>
        <begin position="1315"/>
        <end position="1327"/>
    </location>
</feature>
<feature type="compositionally biased region" description="Polar residues" evidence="10">
    <location>
        <begin position="679"/>
        <end position="688"/>
    </location>
</feature>
<comment type="similarity">
    <text evidence="1">Belongs to the protein kinase superfamily. STE Ser/Thr protein kinase family. MAP kinase kinase kinase subfamily.</text>
</comment>
<dbReference type="GO" id="GO:0000196">
    <property type="term" value="P:cell integrity MAPK cascade"/>
    <property type="evidence" value="ECO:0007669"/>
    <property type="project" value="UniProtKB-ARBA"/>
</dbReference>
<gene>
    <name evidence="12" type="ORF">K432DRAFT_404517</name>
</gene>
<evidence type="ECO:0000256" key="3">
    <source>
        <dbReference type="ARBA" id="ARBA00022679"/>
    </source>
</evidence>
<proteinExistence type="inferred from homology"/>
<dbReference type="Gene3D" id="1.10.510.10">
    <property type="entry name" value="Transferase(Phosphotransferase) domain 1"/>
    <property type="match status" value="1"/>
</dbReference>
<accession>A0A8E2EAX5</accession>
<dbReference type="SUPFAM" id="SSF56112">
    <property type="entry name" value="Protein kinase-like (PK-like)"/>
    <property type="match status" value="1"/>
</dbReference>
<feature type="compositionally biased region" description="Polar residues" evidence="10">
    <location>
        <begin position="425"/>
        <end position="437"/>
    </location>
</feature>
<evidence type="ECO:0000256" key="10">
    <source>
        <dbReference type="SAM" id="MobiDB-lite"/>
    </source>
</evidence>
<name>A0A8E2EAX5_9PEZI</name>
<sequence>MTIESRQRSSSNRSNTSDRADRRGPLTPQSANRAQLTVPTDLILNDVPGLNTAPSSLLIPSHGTGSPYPPLSAGNSSYSSSQRQQSYHREPPSSMMHPQYIPPPPPQPTTTPSAHGMNLPPPPPRLTQVHGIQIPPPPPPNQNYGWGAPRQQYNPQVSTTHVAYNPNAYQNYQQAQLPPPPPADQPLTSATYIPFGESFGPGVGIPPLHTPSRQYQDSTYYRGDDGQTYSASTEKSSVGFPTPGENSQYIDNRGFSNVPPTPINRTHLNIPTREAQEYNVPGPPTATLQNPQTHGSIYHHHDDQSAGPTPISPPDAATQWPPDRVQIWLASNGFSKDWQETFRVLKLYGARFLEIGKGHGSKGNVAMMHQTIFPELAKQCTASGTGWDQNRERDEGRKLRRLVRAIVETGSSSNARLPQRRGSLSLVSAGTESTVENSPYLGGRMDFGSTPTTAGAGEDSPGRHMPMSLAMTSPASVAPRRISTQRNFTVPTLGPPGDYINETSNRSAYSEKMLRNLDGTSSKKHSPSASGEFGPNSGGFSGYRDAMRQVSPQHSPGLPSARLASNANGLSASLSSSAPRYYSHHRANSSESNLSNIATAGSVIGSGPPSGRSFDNQGSSRNEPRRNGYDGSRPPPDASARPDPRHNSAEVPASAKEHKGFLPKFMRRDKKKDEHASPDESSIDSPTSPVGYRHMPPNAPFAKSGMNSSDTSLNDRPPSRRSAQADSERPAARGRASTREGEGRKFAFVTPDGWNYRLVDITSAESASSLRDIICDGLGLANVSGIALHLTSPSQTEHDEPLSDTKLLKARTQWGNRFGDLKIYVTVPPSVPPSAGLGVTFPTGMFASPRKPMDEATYARLNADSQVESPTAPSGESTLVPDKTAAIRNLVNKEDITPEAVTQRLNKSDRTWETSEDLSESERREVLEAAAEKHRQETKRKQEAYLAQRQQKLKKESPDLAGNYGGIKRDGVIDFDERRDSPYEDKQKPFEEHRRSKGPLVPLREPPPVPPDSNTLIKANSLTKNRRDRGSWPDADEMQAKRRSGERSSMEGEPGKRKAIPQGPPGLSSIGQAIIGAGKIGGLVGAANAAQPKSSQRSSQEPDSSENSRPSAGVLRENGFGLTPGSGRSSPGGSPRSPGSFTMSKGNVPFKIPDYEEDVPEDLILEKPNLTLQMPPPANPAIAKLREEQHIPRGKSPEISPSTSHPPHGSLSREPSRLSVYGPTVDFQESHVAFSKSPRIAPVDDSDDDSDDGLFAKPLVKAPEPMQSGKETPVDGASRSQRPSLTLKTSKSKVAFESPEKSAIEQSASTDATESDAKTSQRSERFPESAASATWSADSPDENNKFLRRESFASDIWANRPPAEALVEHLDEFFPNVNLDQPMLEDEFGSPPTSPTTGPSDYSSKGSRSITPMSSLDDGDTAGSNMKRGEGLQSFAQRNMRKSGGGLGRTKSIREVVKSQYQPMDKRSLQGPARVATLRAAEGLNRRKSTKMFHAKIEQVKPPRGSRLIQLETIPQDHLPVPQRQPTFKWMKGQLIGKGTFGRVYLGMNITTGELIAVKQVEVNPKAAGQDKDKIKELVKSLDQEIDTMQHLDHPNIVQYLGCERKDYSISIFLEYIPGGSVGSCLRKHGKFEESVVSSLTRQTLCGLSYLHREGILHRDLKADNILLDLDGTCKISDFGISKKTDNIYGNDITNSMQGSVFWMAPEVIRSQGQGYSAKVDIWSLGCVVLEMFAGRRPWSKEEAIGAIYKLGSLNQAPPIPDDVSSEITPQALSFMYDCFTIDPAERPTAETLLRAPFCFSDSHYNFLDTDLYNKIRGAF</sequence>
<evidence type="ECO:0000256" key="9">
    <source>
        <dbReference type="PROSITE-ProRule" id="PRU10141"/>
    </source>
</evidence>
<evidence type="ECO:0000256" key="8">
    <source>
        <dbReference type="ARBA" id="ARBA00048130"/>
    </source>
</evidence>
<dbReference type="InterPro" id="IPR050538">
    <property type="entry name" value="MAP_kinase_kinase_kinase"/>
</dbReference>
<reference evidence="12 13" key="1">
    <citation type="journal article" date="2016" name="Nat. Commun.">
        <title>Ectomycorrhizal ecology is imprinted in the genome of the dominant symbiotic fungus Cenococcum geophilum.</title>
        <authorList>
            <consortium name="DOE Joint Genome Institute"/>
            <person name="Peter M."/>
            <person name="Kohler A."/>
            <person name="Ohm R.A."/>
            <person name="Kuo A."/>
            <person name="Krutzmann J."/>
            <person name="Morin E."/>
            <person name="Arend M."/>
            <person name="Barry K.W."/>
            <person name="Binder M."/>
            <person name="Choi C."/>
            <person name="Clum A."/>
            <person name="Copeland A."/>
            <person name="Grisel N."/>
            <person name="Haridas S."/>
            <person name="Kipfer T."/>
            <person name="LaButti K."/>
            <person name="Lindquist E."/>
            <person name="Lipzen A."/>
            <person name="Maire R."/>
            <person name="Meier B."/>
            <person name="Mihaltcheva S."/>
            <person name="Molinier V."/>
            <person name="Murat C."/>
            <person name="Poggeler S."/>
            <person name="Quandt C.A."/>
            <person name="Sperisen C."/>
            <person name="Tritt A."/>
            <person name="Tisserant E."/>
            <person name="Crous P.W."/>
            <person name="Henrissat B."/>
            <person name="Nehls U."/>
            <person name="Egli S."/>
            <person name="Spatafora J.W."/>
            <person name="Grigoriev I.V."/>
            <person name="Martin F.M."/>
        </authorList>
    </citation>
    <scope>NUCLEOTIDE SEQUENCE [LARGE SCALE GENOMIC DNA]</scope>
    <source>
        <strain evidence="12 13">CBS 459.81</strain>
    </source>
</reference>
<dbReference type="PANTHER" id="PTHR48016:SF48">
    <property type="entry name" value="SERINE_THREONINE-PROTEIN KINASE BCK1_SLK1_SSP31"/>
    <property type="match status" value="1"/>
</dbReference>
<evidence type="ECO:0000256" key="6">
    <source>
        <dbReference type="ARBA" id="ARBA00022840"/>
    </source>
</evidence>
<dbReference type="CDD" id="cd06629">
    <property type="entry name" value="STKc_Bck1_like"/>
    <property type="match status" value="1"/>
</dbReference>
<feature type="compositionally biased region" description="Low complexity" evidence="10">
    <location>
        <begin position="76"/>
        <end position="85"/>
    </location>
</feature>
<feature type="binding site" evidence="9">
    <location>
        <position position="1559"/>
    </location>
    <ligand>
        <name>ATP</name>
        <dbReference type="ChEBI" id="CHEBI:30616"/>
    </ligand>
</feature>
<feature type="compositionally biased region" description="Polar residues" evidence="10">
    <location>
        <begin position="27"/>
        <end position="38"/>
    </location>
</feature>
<feature type="compositionally biased region" description="Pro residues" evidence="10">
    <location>
        <begin position="100"/>
        <end position="109"/>
    </location>
</feature>
<feature type="region of interest" description="Disordered" evidence="10">
    <location>
        <begin position="1381"/>
        <end position="1453"/>
    </location>
</feature>
<feature type="compositionally biased region" description="Basic and acidic residues" evidence="10">
    <location>
        <begin position="726"/>
        <end position="744"/>
    </location>
</feature>
<keyword evidence="13" id="KW-1185">Reference proteome</keyword>
<feature type="region of interest" description="Disordered" evidence="10">
    <location>
        <begin position="947"/>
        <end position="1072"/>
    </location>
</feature>
<feature type="compositionally biased region" description="Polar residues" evidence="10">
    <location>
        <begin position="1012"/>
        <end position="1023"/>
    </location>
</feature>
<organism evidence="12 13">
    <name type="scientific">Lepidopterella palustris CBS 459.81</name>
    <dbReference type="NCBI Taxonomy" id="1314670"/>
    <lineage>
        <taxon>Eukaryota</taxon>
        <taxon>Fungi</taxon>
        <taxon>Dikarya</taxon>
        <taxon>Ascomycota</taxon>
        <taxon>Pezizomycotina</taxon>
        <taxon>Dothideomycetes</taxon>
        <taxon>Pleosporomycetidae</taxon>
        <taxon>Mytilinidiales</taxon>
        <taxon>Argynnaceae</taxon>
        <taxon>Lepidopterella</taxon>
    </lineage>
</organism>
<feature type="region of interest" description="Disordered" evidence="10">
    <location>
        <begin position="1"/>
        <end position="39"/>
    </location>
</feature>
<comment type="catalytic activity">
    <reaction evidence="8">
        <text>L-seryl-[protein] + ATP = O-phospho-L-seryl-[protein] + ADP + H(+)</text>
        <dbReference type="Rhea" id="RHEA:17989"/>
        <dbReference type="Rhea" id="RHEA-COMP:9863"/>
        <dbReference type="Rhea" id="RHEA-COMP:11604"/>
        <dbReference type="ChEBI" id="CHEBI:15378"/>
        <dbReference type="ChEBI" id="CHEBI:29999"/>
        <dbReference type="ChEBI" id="CHEBI:30616"/>
        <dbReference type="ChEBI" id="CHEBI:83421"/>
        <dbReference type="ChEBI" id="CHEBI:456216"/>
        <dbReference type="EC" id="2.7.11.24"/>
    </reaction>
    <physiologicalReaction direction="left-to-right" evidence="8">
        <dbReference type="Rhea" id="RHEA:17990"/>
    </physiologicalReaction>
</comment>
<keyword evidence="5 12" id="KW-0418">Kinase</keyword>
<feature type="region of interest" description="Disordered" evidence="10">
    <location>
        <begin position="518"/>
        <end position="564"/>
    </location>
</feature>
<dbReference type="PANTHER" id="PTHR48016">
    <property type="entry name" value="MAP KINASE KINASE KINASE SSK2-RELATED-RELATED"/>
    <property type="match status" value="1"/>
</dbReference>
<dbReference type="InterPro" id="IPR008271">
    <property type="entry name" value="Ser/Thr_kinase_AS"/>
</dbReference>
<feature type="compositionally biased region" description="Basic and acidic residues" evidence="10">
    <location>
        <begin position="967"/>
        <end position="994"/>
    </location>
</feature>
<dbReference type="Proteomes" id="UP000250266">
    <property type="component" value="Unassembled WGS sequence"/>
</dbReference>
<dbReference type="GO" id="GO:0005524">
    <property type="term" value="F:ATP binding"/>
    <property type="evidence" value="ECO:0007669"/>
    <property type="project" value="UniProtKB-UniRule"/>
</dbReference>
<evidence type="ECO:0000256" key="1">
    <source>
        <dbReference type="ARBA" id="ARBA00006529"/>
    </source>
</evidence>
<dbReference type="FunFam" id="3.30.200.20:FF:000387">
    <property type="entry name" value="Serine/threonine-protein kinase STE11"/>
    <property type="match status" value="1"/>
</dbReference>
<dbReference type="InterPro" id="IPR017441">
    <property type="entry name" value="Protein_kinase_ATP_BS"/>
</dbReference>
<feature type="compositionally biased region" description="Polar residues" evidence="10">
    <location>
        <begin position="705"/>
        <end position="714"/>
    </location>
</feature>
<dbReference type="InterPro" id="IPR000719">
    <property type="entry name" value="Prot_kinase_dom"/>
</dbReference>
<protein>
    <recommendedName>
        <fullName evidence="2">mitogen-activated protein kinase</fullName>
        <ecNumber evidence="2">2.7.11.24</ecNumber>
    </recommendedName>
</protein>
<evidence type="ECO:0000256" key="4">
    <source>
        <dbReference type="ARBA" id="ARBA00022741"/>
    </source>
</evidence>
<keyword evidence="3" id="KW-0808">Transferase</keyword>
<dbReference type="PROSITE" id="PS50011">
    <property type="entry name" value="PROTEIN_KINASE_DOM"/>
    <property type="match status" value="1"/>
</dbReference>
<feature type="region of interest" description="Disordered" evidence="10">
    <location>
        <begin position="61"/>
        <end position="148"/>
    </location>
</feature>
<dbReference type="PROSITE" id="PS00108">
    <property type="entry name" value="PROTEIN_KINASE_ST"/>
    <property type="match status" value="1"/>
</dbReference>
<evidence type="ECO:0000256" key="5">
    <source>
        <dbReference type="ARBA" id="ARBA00022777"/>
    </source>
</evidence>
<feature type="region of interest" description="Disordered" evidence="10">
    <location>
        <begin position="297"/>
        <end position="317"/>
    </location>
</feature>
<feature type="domain" description="Protein kinase" evidence="11">
    <location>
        <begin position="1530"/>
        <end position="1799"/>
    </location>
</feature>
<dbReference type="EC" id="2.7.11.24" evidence="2"/>
<dbReference type="EMBL" id="KV744950">
    <property type="protein sequence ID" value="OCK80686.1"/>
    <property type="molecule type" value="Genomic_DNA"/>
</dbReference>
<evidence type="ECO:0000256" key="7">
    <source>
        <dbReference type="ARBA" id="ARBA00047919"/>
    </source>
</evidence>
<feature type="compositionally biased region" description="Polar residues" evidence="10">
    <location>
        <begin position="1401"/>
        <end position="1414"/>
    </location>
</feature>
<dbReference type="FunFam" id="1.10.510.10:FF:000182">
    <property type="entry name" value="MAP kinase kinase kinase mkh1"/>
    <property type="match status" value="1"/>
</dbReference>
<dbReference type="InterPro" id="IPR011009">
    <property type="entry name" value="Kinase-like_dom_sf"/>
</dbReference>
<evidence type="ECO:0000313" key="13">
    <source>
        <dbReference type="Proteomes" id="UP000250266"/>
    </source>
</evidence>
<dbReference type="PROSITE" id="PS00107">
    <property type="entry name" value="PROTEIN_KINASE_ATP"/>
    <property type="match status" value="1"/>
</dbReference>
<feature type="compositionally biased region" description="Polar residues" evidence="10">
    <location>
        <begin position="1278"/>
        <end position="1289"/>
    </location>
</feature>
<feature type="compositionally biased region" description="Low complexity" evidence="10">
    <location>
        <begin position="1125"/>
        <end position="1140"/>
    </location>
</feature>
<keyword evidence="4 9" id="KW-0547">Nucleotide-binding</keyword>
<evidence type="ECO:0000259" key="11">
    <source>
        <dbReference type="PROSITE" id="PS50011"/>
    </source>
</evidence>